<keyword evidence="4" id="KW-0238">DNA-binding</keyword>
<dbReference type="Gene3D" id="1.10.10.10">
    <property type="entry name" value="Winged helix-like DNA-binding domain superfamily/Winged helix DNA-binding domain"/>
    <property type="match status" value="1"/>
</dbReference>
<dbReference type="GO" id="GO:0003677">
    <property type="term" value="F:DNA binding"/>
    <property type="evidence" value="ECO:0007669"/>
    <property type="project" value="UniProtKB-KW"/>
</dbReference>
<sequence>MEERVLISLLLDFYGPLLTDKQRMSLQLHHEDDMSLGEIAEELGVSRQAVHDNLQRARHILNDYESKLHLVAQYEQREGLLSQLKATLPKEVLSETKVQQVLAQMEGYYGI</sequence>
<dbReference type="RefSeq" id="WP_004698456.1">
    <property type="nucleotide sequence ID" value="NZ_CAJJJA010000005.1"/>
</dbReference>
<evidence type="ECO:0000313" key="4">
    <source>
        <dbReference type="EMBL" id="MBS4893615.1"/>
    </source>
</evidence>
<organism evidence="4 5">
    <name type="scientific">Veillonella parvula</name>
    <name type="common">Staphylococcus parvulus</name>
    <dbReference type="NCBI Taxonomy" id="29466"/>
    <lineage>
        <taxon>Bacteria</taxon>
        <taxon>Bacillati</taxon>
        <taxon>Bacillota</taxon>
        <taxon>Negativicutes</taxon>
        <taxon>Veillonellales</taxon>
        <taxon>Veillonellaceae</taxon>
        <taxon>Veillonella</taxon>
    </lineage>
</organism>
<dbReference type="STRING" id="29466.GCA_002005185_01217"/>
<dbReference type="NCBIfam" id="NF045758">
    <property type="entry name" value="YlxM"/>
    <property type="match status" value="1"/>
</dbReference>
<evidence type="ECO:0000256" key="3">
    <source>
        <dbReference type="HAMAP-Rule" id="MF_00245"/>
    </source>
</evidence>
<dbReference type="SUPFAM" id="SSF88659">
    <property type="entry name" value="Sigma3 and sigma4 domains of RNA polymerase sigma factors"/>
    <property type="match status" value="1"/>
</dbReference>
<evidence type="ECO:0000256" key="2">
    <source>
        <dbReference type="ARBA" id="ARBA00024764"/>
    </source>
</evidence>
<dbReference type="HAMAP" id="MF_00245">
    <property type="entry name" value="UPF0122"/>
    <property type="match status" value="1"/>
</dbReference>
<dbReference type="InterPro" id="IPR054831">
    <property type="entry name" value="UPF0122_fam_protein"/>
</dbReference>
<dbReference type="PANTHER" id="PTHR40083:SF1">
    <property type="entry name" value="UPF0122 PROTEIN YLXM"/>
    <property type="match status" value="1"/>
</dbReference>
<dbReference type="EMBL" id="JAGZMU010000004">
    <property type="protein sequence ID" value="MBS4893615.1"/>
    <property type="molecule type" value="Genomic_DNA"/>
</dbReference>
<dbReference type="Pfam" id="PF04297">
    <property type="entry name" value="UPF0122"/>
    <property type="match status" value="1"/>
</dbReference>
<accession>A0A134BRF3</accession>
<comment type="caution">
    <text evidence="4">The sequence shown here is derived from an EMBL/GenBank/DDBJ whole genome shotgun (WGS) entry which is preliminary data.</text>
</comment>
<gene>
    <name evidence="4" type="ORF">KHZ90_07565</name>
</gene>
<evidence type="ECO:0000256" key="1">
    <source>
        <dbReference type="ARBA" id="ARBA00008720"/>
    </source>
</evidence>
<dbReference type="InterPro" id="IPR036388">
    <property type="entry name" value="WH-like_DNA-bd_sf"/>
</dbReference>
<reference evidence="4" key="1">
    <citation type="submission" date="2021-02" db="EMBL/GenBank/DDBJ databases">
        <title>Infant gut strain persistence is associated with maternal origin, phylogeny, and functional potential including surface adhesion and iron acquisition.</title>
        <authorList>
            <person name="Lou Y.C."/>
        </authorList>
    </citation>
    <scope>NUCLEOTIDE SEQUENCE</scope>
    <source>
        <strain evidence="4">L3_108_031G1_dasL3_108_031G1_concoct_20</strain>
    </source>
</reference>
<name>A0A134BRF3_VEIPA</name>
<comment type="similarity">
    <text evidence="1 3">Belongs to the UPF0122 family.</text>
</comment>
<proteinExistence type="inferred from homology"/>
<dbReference type="InterPro" id="IPR007394">
    <property type="entry name" value="UPF0122"/>
</dbReference>
<comment type="function">
    <text evidence="2 3">Might take part in the signal recognition particle (SRP) pathway. This is inferred from the conservation of its genetic proximity to ftsY/ffh. May be a regulatory protein.</text>
</comment>
<dbReference type="Proteomes" id="UP000778864">
    <property type="component" value="Unassembled WGS sequence"/>
</dbReference>
<dbReference type="AlphaFoldDB" id="A0A134BRF3"/>
<protein>
    <recommendedName>
        <fullName evidence="3">UPF0122 protein KHZ90_07565</fullName>
    </recommendedName>
</protein>
<dbReference type="PANTHER" id="PTHR40083">
    <property type="entry name" value="UPF0122 PROTEIN CBO2450/CLC_2298"/>
    <property type="match status" value="1"/>
</dbReference>
<evidence type="ECO:0000313" key="5">
    <source>
        <dbReference type="Proteomes" id="UP000778864"/>
    </source>
</evidence>
<dbReference type="InterPro" id="IPR013324">
    <property type="entry name" value="RNA_pol_sigma_r3/r4-like"/>
</dbReference>